<evidence type="ECO:0000313" key="3">
    <source>
        <dbReference type="Proteomes" id="UP000326924"/>
    </source>
</evidence>
<accession>A0A5J5FCX6</accession>
<evidence type="ECO:0000256" key="1">
    <source>
        <dbReference type="SAM" id="SignalP"/>
    </source>
</evidence>
<dbReference type="Proteomes" id="UP000326924">
    <property type="component" value="Unassembled WGS sequence"/>
</dbReference>
<dbReference type="InParanoid" id="A0A5J5FCX6"/>
<keyword evidence="1" id="KW-0732">Signal</keyword>
<reference evidence="2 3" key="1">
    <citation type="submission" date="2019-09" db="EMBL/GenBank/DDBJ databases">
        <title>Draft genome of the ectomycorrhizal ascomycete Sphaerosporella brunnea.</title>
        <authorList>
            <consortium name="DOE Joint Genome Institute"/>
            <person name="Benucci G.M."/>
            <person name="Marozzi G."/>
            <person name="Antonielli L."/>
            <person name="Sanchez S."/>
            <person name="Marco P."/>
            <person name="Wang X."/>
            <person name="Falini L.B."/>
            <person name="Barry K."/>
            <person name="Haridas S."/>
            <person name="Lipzen A."/>
            <person name="Labutti K."/>
            <person name="Grigoriev I.V."/>
            <person name="Murat C."/>
            <person name="Martin F."/>
            <person name="Albertini E."/>
            <person name="Donnini D."/>
            <person name="Bonito G."/>
        </authorList>
    </citation>
    <scope>NUCLEOTIDE SEQUENCE [LARGE SCALE GENOMIC DNA]</scope>
    <source>
        <strain evidence="2 3">Sb_GMNB300</strain>
    </source>
</reference>
<dbReference type="EMBL" id="VXIS01000001">
    <property type="protein sequence ID" value="KAA8915000.1"/>
    <property type="molecule type" value="Genomic_DNA"/>
</dbReference>
<evidence type="ECO:0008006" key="4">
    <source>
        <dbReference type="Google" id="ProtNLM"/>
    </source>
</evidence>
<gene>
    <name evidence="2" type="ORF">FN846DRAFT_2586</name>
</gene>
<feature type="signal peptide" evidence="1">
    <location>
        <begin position="1"/>
        <end position="20"/>
    </location>
</feature>
<sequence>MQLVGWRLGLILKVLYSVHGVCQHMLPCRGASSGGDTRPGERRRVPPRVSAPNVFCVSLESGRSAVAGAGHRTSITTAFSFLRIRRDSKKRLCKKTNWARLDRYSLCHVSAPVERISALSSIVKCSLNRSLKKFALIASPHLCIKTQVSPRRLGLAMCAWW</sequence>
<evidence type="ECO:0000313" key="2">
    <source>
        <dbReference type="EMBL" id="KAA8915000.1"/>
    </source>
</evidence>
<name>A0A5J5FCX6_9PEZI</name>
<feature type="chain" id="PRO_5023922569" description="Secreted protein" evidence="1">
    <location>
        <begin position="21"/>
        <end position="161"/>
    </location>
</feature>
<protein>
    <recommendedName>
        <fullName evidence="4">Secreted protein</fullName>
    </recommendedName>
</protein>
<proteinExistence type="predicted"/>
<organism evidence="2 3">
    <name type="scientific">Sphaerosporella brunnea</name>
    <dbReference type="NCBI Taxonomy" id="1250544"/>
    <lineage>
        <taxon>Eukaryota</taxon>
        <taxon>Fungi</taxon>
        <taxon>Dikarya</taxon>
        <taxon>Ascomycota</taxon>
        <taxon>Pezizomycotina</taxon>
        <taxon>Pezizomycetes</taxon>
        <taxon>Pezizales</taxon>
        <taxon>Pyronemataceae</taxon>
        <taxon>Sphaerosporella</taxon>
    </lineage>
</organism>
<comment type="caution">
    <text evidence="2">The sequence shown here is derived from an EMBL/GenBank/DDBJ whole genome shotgun (WGS) entry which is preliminary data.</text>
</comment>
<dbReference type="AlphaFoldDB" id="A0A5J5FCX6"/>
<keyword evidence="3" id="KW-1185">Reference proteome</keyword>